<proteinExistence type="predicted"/>
<evidence type="ECO:0000313" key="4">
    <source>
        <dbReference type="Proteomes" id="UP000053257"/>
    </source>
</evidence>
<reference evidence="3 4" key="1">
    <citation type="journal article" date="2014" name="PLoS Genet.">
        <title>Analysis of the Phlebiopsis gigantea genome, transcriptome and secretome provides insight into its pioneer colonization strategies of wood.</title>
        <authorList>
            <person name="Hori C."/>
            <person name="Ishida T."/>
            <person name="Igarashi K."/>
            <person name="Samejima M."/>
            <person name="Suzuki H."/>
            <person name="Master E."/>
            <person name="Ferreira P."/>
            <person name="Ruiz-Duenas F.J."/>
            <person name="Held B."/>
            <person name="Canessa P."/>
            <person name="Larrondo L.F."/>
            <person name="Schmoll M."/>
            <person name="Druzhinina I.S."/>
            <person name="Kubicek C.P."/>
            <person name="Gaskell J.A."/>
            <person name="Kersten P."/>
            <person name="St John F."/>
            <person name="Glasner J."/>
            <person name="Sabat G."/>
            <person name="Splinter BonDurant S."/>
            <person name="Syed K."/>
            <person name="Yadav J."/>
            <person name="Mgbeahuruike A.C."/>
            <person name="Kovalchuk A."/>
            <person name="Asiegbu F.O."/>
            <person name="Lackner G."/>
            <person name="Hoffmeister D."/>
            <person name="Rencoret J."/>
            <person name="Gutierrez A."/>
            <person name="Sun H."/>
            <person name="Lindquist E."/>
            <person name="Barry K."/>
            <person name="Riley R."/>
            <person name="Grigoriev I.V."/>
            <person name="Henrissat B."/>
            <person name="Kues U."/>
            <person name="Berka R.M."/>
            <person name="Martinez A.T."/>
            <person name="Covert S.F."/>
            <person name="Blanchette R.A."/>
            <person name="Cullen D."/>
        </authorList>
    </citation>
    <scope>NUCLEOTIDE SEQUENCE [LARGE SCALE GENOMIC DNA]</scope>
    <source>
        <strain evidence="3 4">11061_1 CR5-6</strain>
    </source>
</reference>
<evidence type="ECO:0000256" key="1">
    <source>
        <dbReference type="ARBA" id="ARBA00022801"/>
    </source>
</evidence>
<dbReference type="Proteomes" id="UP000053257">
    <property type="component" value="Unassembled WGS sequence"/>
</dbReference>
<dbReference type="Gene3D" id="3.40.50.1820">
    <property type="entry name" value="alpha/beta hydrolase"/>
    <property type="match status" value="1"/>
</dbReference>
<evidence type="ECO:0000259" key="2">
    <source>
        <dbReference type="Pfam" id="PF07859"/>
    </source>
</evidence>
<dbReference type="EMBL" id="KN840529">
    <property type="protein sequence ID" value="KIP05953.1"/>
    <property type="molecule type" value="Genomic_DNA"/>
</dbReference>
<dbReference type="STRING" id="745531.A0A0C3PIU3"/>
<dbReference type="InterPro" id="IPR050300">
    <property type="entry name" value="GDXG_lipolytic_enzyme"/>
</dbReference>
<dbReference type="Pfam" id="PF07859">
    <property type="entry name" value="Abhydrolase_3"/>
    <property type="match status" value="1"/>
</dbReference>
<dbReference type="SUPFAM" id="SSF53474">
    <property type="entry name" value="alpha/beta-Hydrolases"/>
    <property type="match status" value="1"/>
</dbReference>
<dbReference type="InterPro" id="IPR029058">
    <property type="entry name" value="AB_hydrolase_fold"/>
</dbReference>
<name>A0A0C3PIU3_PHLG1</name>
<evidence type="ECO:0000313" key="3">
    <source>
        <dbReference type="EMBL" id="KIP05953.1"/>
    </source>
</evidence>
<dbReference type="OrthoDB" id="2152029at2759"/>
<dbReference type="InterPro" id="IPR013094">
    <property type="entry name" value="AB_hydrolase_3"/>
</dbReference>
<dbReference type="AlphaFoldDB" id="A0A0C3PIU3"/>
<dbReference type="GO" id="GO:0016787">
    <property type="term" value="F:hydrolase activity"/>
    <property type="evidence" value="ECO:0007669"/>
    <property type="project" value="UniProtKB-KW"/>
</dbReference>
<organism evidence="3 4">
    <name type="scientific">Phlebiopsis gigantea (strain 11061_1 CR5-6)</name>
    <name type="common">White-rot fungus</name>
    <name type="synonym">Peniophora gigantea</name>
    <dbReference type="NCBI Taxonomy" id="745531"/>
    <lineage>
        <taxon>Eukaryota</taxon>
        <taxon>Fungi</taxon>
        <taxon>Dikarya</taxon>
        <taxon>Basidiomycota</taxon>
        <taxon>Agaricomycotina</taxon>
        <taxon>Agaricomycetes</taxon>
        <taxon>Polyporales</taxon>
        <taxon>Phanerochaetaceae</taxon>
        <taxon>Phlebiopsis</taxon>
    </lineage>
</organism>
<keyword evidence="4" id="KW-1185">Reference proteome</keyword>
<dbReference type="HOGENOM" id="CLU_019364_1_0_1"/>
<gene>
    <name evidence="3" type="ORF">PHLGIDRAFT_36168</name>
</gene>
<keyword evidence="1" id="KW-0378">Hydrolase</keyword>
<dbReference type="PANTHER" id="PTHR48081:SF26">
    <property type="entry name" value="ALPHA_BETA HYDROLASE FOLD-3 DOMAIN-CONTAINING PROTEIN"/>
    <property type="match status" value="1"/>
</dbReference>
<protein>
    <recommendedName>
        <fullName evidence="2">Alpha/beta hydrolase fold-3 domain-containing protein</fullName>
    </recommendedName>
</protein>
<feature type="domain" description="Alpha/beta hydrolase fold-3" evidence="2">
    <location>
        <begin position="135"/>
        <end position="371"/>
    </location>
</feature>
<dbReference type="PANTHER" id="PTHR48081">
    <property type="entry name" value="AB HYDROLASE SUPERFAMILY PROTEIN C4A8.06C"/>
    <property type="match status" value="1"/>
</dbReference>
<sequence>MLSRLSNQLLGILRLAIVLFVRLPYWTVTSLPSWSRPRPSWSLKRTLLVYFFQSTLSLGDAEPVTPNHKAIEEGPGVKASWVPPVPDLIRGDVAKWAQEAGVQSERVPGYWFEKKGLDILPGAPPRAGEKVIYSLHGGAYTKMSAHPSNLVSILRHGLMEHTHSIQRLFNIEYRLATRVSNKPVYPFPTQLIDAVAGYNYLVKDVGFAPENIIVTGDSAGGNLAIVLIRYLLERKAAGDINIPDIPSALLLFSPWVDLEVRQHNPNSSAIRNIPSDYLNIAGQDFILATSYFMGARPLSEAASNPYISPAPQSSAVKPTGYFEKYPRTLIVCGGAETLQDQSHILHKKMVADLGAENVQLVEYPDAIHDFCVCSWHEPERSQALELSARWMEDES</sequence>
<accession>A0A0C3PIU3</accession>